<evidence type="ECO:0000313" key="3">
    <source>
        <dbReference type="Proteomes" id="UP000596661"/>
    </source>
</evidence>
<keyword evidence="3" id="KW-1185">Reference proteome</keyword>
<reference evidence="2" key="2">
    <citation type="submission" date="2021-03" db="UniProtKB">
        <authorList>
            <consortium name="EnsemblPlants"/>
        </authorList>
    </citation>
    <scope>IDENTIFICATION</scope>
</reference>
<accession>A0A803QD36</accession>
<reference evidence="2" key="1">
    <citation type="submission" date="2018-11" db="EMBL/GenBank/DDBJ databases">
        <authorList>
            <person name="Grassa J C."/>
        </authorList>
    </citation>
    <scope>NUCLEOTIDE SEQUENCE [LARGE SCALE GENOMIC DNA]</scope>
</reference>
<proteinExistence type="predicted"/>
<sequence>MARKKKVGRKPVTRIPIDDSISGVTEEAEDVDDKCSFEGLNLIVDLMKTQDLIVTEENEQSAIYRAKSWAVEVEEELVRTSNVEQSPNSAKKNWESFIRGKTLNRDQRLLFTKPLIRDGIKITQVDLEEVCEEENCWKSAIICKVLGANPPITIFKGFIKRVWGHLGVVQVSKMSMGLIMVWFRDEATRDQVLEVGVVQFDKNPVIIRPWSADVNAMNLIHSVPLWIKFHDLGLQYWGTKSLSALVSTIGKPITVDQHTKDRTRLQFARILVEMEVTDAPPRFIPYINESQQQKEWVLPKKTAVLKPKPQTEAAGDKTEQFSNIFTVLQEQQEERVDDQEATEQTESGGIKLEKWLIENSRIGIIILVLRLSIEFLSLWRKCFARVIVVREELQFVHCYVKVAGQTNAMSITFVYGFNIVKEQKGMWLITGAFNALFDLDDRKGGKSWETILDHCACVISMATNEKIGFKPFRYYNFWVDHPNFKKVVLKDWNRPLKVEGMNALFLKLMRLKHAIKRFNREVIGDIGRSYHEAKDNYLIARLQIYILDNDLSKSNILLNIDEWKSAREFQRQERLKARAQLIHSGLLGLRNYWMSIFILPHSITREIEKLCRGFLWGWNGNRSKLHVALWEKVYLQKNYGGLGFKDVVKWNQAVLAKYIWAISSKSDLLWVKWVNNIYLKNNSIWTYVLKNDTSWGSYYHHKKVPSNASVVGVLSNTGKHWKESFFFVLKQEAILELLCMPPARPSPTLTQKEYKSSLLKLFRADYDRKLCHYLLSLFPSRKAGEEVKNDAGSDATPSQVLEGDVAVEEVVVDAAKEVPIRPKPSPKGLLAKMKSFLKKNIGGQPLANLSSWRHSDVEERVGSGPWSSMPFGPPSDMSQVGAKSSFTPLLLFWPNPELTRGCPRSQLTQGGKIPWRHPHPGGG</sequence>
<protein>
    <recommendedName>
        <fullName evidence="1">DUF4283 domain-containing protein</fullName>
    </recommendedName>
</protein>
<dbReference type="InterPro" id="IPR025558">
    <property type="entry name" value="DUF4283"/>
</dbReference>
<dbReference type="Pfam" id="PF14111">
    <property type="entry name" value="DUF4283"/>
    <property type="match status" value="1"/>
</dbReference>
<organism evidence="2 3">
    <name type="scientific">Cannabis sativa</name>
    <name type="common">Hemp</name>
    <name type="synonym">Marijuana</name>
    <dbReference type="NCBI Taxonomy" id="3483"/>
    <lineage>
        <taxon>Eukaryota</taxon>
        <taxon>Viridiplantae</taxon>
        <taxon>Streptophyta</taxon>
        <taxon>Embryophyta</taxon>
        <taxon>Tracheophyta</taxon>
        <taxon>Spermatophyta</taxon>
        <taxon>Magnoliopsida</taxon>
        <taxon>eudicotyledons</taxon>
        <taxon>Gunneridae</taxon>
        <taxon>Pentapetalae</taxon>
        <taxon>rosids</taxon>
        <taxon>fabids</taxon>
        <taxon>Rosales</taxon>
        <taxon>Cannabaceae</taxon>
        <taxon>Cannabis</taxon>
    </lineage>
</organism>
<dbReference type="PANTHER" id="PTHR33233:SF17">
    <property type="entry name" value="DUF4283 DOMAIN-CONTAINING PROTEIN"/>
    <property type="match status" value="1"/>
</dbReference>
<dbReference type="PANTHER" id="PTHR33233">
    <property type="entry name" value="ENDONUCLEASE/EXONUCLEASE/PHOSPHATASE"/>
    <property type="match status" value="1"/>
</dbReference>
<feature type="domain" description="DUF4283" evidence="1">
    <location>
        <begin position="135"/>
        <end position="216"/>
    </location>
</feature>
<dbReference type="Gramene" id="evm.model.09.1013">
    <property type="protein sequence ID" value="cds.evm.model.09.1013"/>
    <property type="gene ID" value="evm.TU.09.1013"/>
</dbReference>
<evidence type="ECO:0000313" key="2">
    <source>
        <dbReference type="EnsemblPlants" id="cds.evm.model.09.1013"/>
    </source>
</evidence>
<dbReference type="AlphaFoldDB" id="A0A803QD36"/>
<dbReference type="Proteomes" id="UP000596661">
    <property type="component" value="Chromosome 9"/>
</dbReference>
<name>A0A803QD36_CANSA</name>
<dbReference type="EMBL" id="UZAU01000745">
    <property type="status" value="NOT_ANNOTATED_CDS"/>
    <property type="molecule type" value="Genomic_DNA"/>
</dbReference>
<dbReference type="EnsemblPlants" id="evm.model.09.1013">
    <property type="protein sequence ID" value="cds.evm.model.09.1013"/>
    <property type="gene ID" value="evm.TU.09.1013"/>
</dbReference>
<evidence type="ECO:0000259" key="1">
    <source>
        <dbReference type="Pfam" id="PF14111"/>
    </source>
</evidence>